<dbReference type="EMBL" id="DS990239">
    <property type="protein sequence ID" value="EEQ54938.1"/>
    <property type="molecule type" value="Genomic_DNA"/>
</dbReference>
<dbReference type="AlphaFoldDB" id="C5EA94"/>
<feature type="region of interest" description="Disordered" evidence="1">
    <location>
        <begin position="1"/>
        <end position="45"/>
    </location>
</feature>
<evidence type="ECO:0000256" key="1">
    <source>
        <dbReference type="SAM" id="MobiDB-lite"/>
    </source>
</evidence>
<gene>
    <name evidence="2" type="ORF">BLIG_00889</name>
</gene>
<protein>
    <submittedName>
        <fullName evidence="2">Uncharacterized protein</fullName>
    </submittedName>
</protein>
<evidence type="ECO:0000313" key="2">
    <source>
        <dbReference type="EMBL" id="EEQ54938.1"/>
    </source>
</evidence>
<dbReference type="Proteomes" id="UP000005084">
    <property type="component" value="Unassembled WGS sequence"/>
</dbReference>
<name>C5EA94_BIFLI</name>
<proteinExistence type="predicted"/>
<reference evidence="2" key="1">
    <citation type="submission" date="2008-08" db="EMBL/GenBank/DDBJ databases">
        <title>Annotation of Bifidobacterium longum subsp. infantis CCUG 52486.</title>
        <authorList>
            <consortium name="The Broad Institute Genome Sequencing Platform"/>
            <person name="Gougoulias C."/>
            <person name="Tuohy K.M."/>
            <person name="Gibson G.R."/>
            <person name="Ward D."/>
            <person name="Mehta T."/>
            <person name="Young S."/>
            <person name="Jaffe D."/>
            <person name="Gnerre S."/>
            <person name="Berlin A."/>
            <person name="Heiman D."/>
            <person name="Hepburn T."/>
            <person name="Shea T."/>
            <person name="Sykes S."/>
            <person name="Alvarado L."/>
            <person name="Kodira C."/>
            <person name="Borodovsky M."/>
            <person name="Lander E."/>
            <person name="Galagan J."/>
            <person name="Nusbaum C."/>
            <person name="Birren B."/>
        </authorList>
    </citation>
    <scope>NUCLEOTIDE SEQUENCE [LARGE SCALE GENOMIC DNA]</scope>
    <source>
        <strain evidence="2">CCUG 52486</strain>
    </source>
</reference>
<sequence length="200" mass="21135">MRPVPSLGGSAPLPGMREADEPSRGRVVRPMPETGPGTGQADVPEMRQVPVPRGRGHVRQVPGAPCVAILFSLRRAAAEGLAGRVVRPMPAAPFGEGEDMNLADVALEALYVLGVLMCCALLSREEGSREGLGSRRARLFMLALSVEAMQAGLGSLAFREPWGAPFAPWQAFDLAGAVLADLFLARALLRGDGNPGPDYR</sequence>
<accession>C5EA94</accession>
<dbReference type="HOGENOM" id="CLU_1451801_0_0_11"/>
<organism evidence="2">
    <name type="scientific">Bifidobacterium longum subsp. infantis CCUG 52486</name>
    <dbReference type="NCBI Taxonomy" id="537937"/>
    <lineage>
        <taxon>Bacteria</taxon>
        <taxon>Bacillati</taxon>
        <taxon>Actinomycetota</taxon>
        <taxon>Actinomycetes</taxon>
        <taxon>Bifidobacteriales</taxon>
        <taxon>Bifidobacteriaceae</taxon>
        <taxon>Bifidobacterium</taxon>
    </lineage>
</organism>